<gene>
    <name evidence="1" type="ORF">SADFL11_745</name>
</gene>
<reference evidence="1 2" key="1">
    <citation type="submission" date="2008-01" db="EMBL/GenBank/DDBJ databases">
        <authorList>
            <person name="Wagner-Dobler I."/>
            <person name="Ferriera S."/>
            <person name="Johnson J."/>
            <person name="Kravitz S."/>
            <person name="Beeson K."/>
            <person name="Sutton G."/>
            <person name="Rogers Y.-H."/>
            <person name="Friedman R."/>
            <person name="Frazier M."/>
            <person name="Venter J.C."/>
        </authorList>
    </citation>
    <scope>NUCLEOTIDE SEQUENCE [LARGE SCALE GENOMIC DNA]</scope>
    <source>
        <strain evidence="2">DSM 17067 / NCIMB 14079 / DFL-11</strain>
    </source>
</reference>
<dbReference type="AlphaFoldDB" id="A0A5E8GUG5"/>
<dbReference type="Proteomes" id="UP000004703">
    <property type="component" value="Chromosome"/>
</dbReference>
<name>A0A5E8GUG5_ROSAD</name>
<reference evidence="1 2" key="2">
    <citation type="submission" date="2013-04" db="EMBL/GenBank/DDBJ databases">
        <authorList>
            <person name="Fiebig A."/>
            <person name="Pradella S."/>
            <person name="Wagner-Doebler I."/>
        </authorList>
    </citation>
    <scope>NUCLEOTIDE SEQUENCE [LARGE SCALE GENOMIC DNA]</scope>
    <source>
        <strain evidence="2">DSM 17067 / NCIMB 14079 / DFL-11</strain>
    </source>
</reference>
<dbReference type="RefSeq" id="WP_008189676.1">
    <property type="nucleotide sequence ID" value="NZ_CM011002.1"/>
</dbReference>
<evidence type="ECO:0000313" key="2">
    <source>
        <dbReference type="Proteomes" id="UP000004703"/>
    </source>
</evidence>
<organism evidence="1 2">
    <name type="scientific">Roseibium alexandrii (strain DSM 17067 / NCIMB 14079 / DFL-11)</name>
    <name type="common">Labrenzia alexandrii</name>
    <dbReference type="NCBI Taxonomy" id="244592"/>
    <lineage>
        <taxon>Bacteria</taxon>
        <taxon>Pseudomonadati</taxon>
        <taxon>Pseudomonadota</taxon>
        <taxon>Alphaproteobacteria</taxon>
        <taxon>Hyphomicrobiales</taxon>
        <taxon>Stappiaceae</taxon>
        <taxon>Roseibium</taxon>
    </lineage>
</organism>
<sequence>MRAGAYRVPVVLQRPLETRSASGEITTTYEAAGSVFAALRLKSQSERFAESRTASSKTWEIRLRPFPGFSGGWRVLSGTRVFRVLSVCDPTGRRRELLCEAEEETT</sequence>
<dbReference type="InterPro" id="IPR038666">
    <property type="entry name" value="SSP1_head-tail_sf"/>
</dbReference>
<dbReference type="InterPro" id="IPR008767">
    <property type="entry name" value="Phage_SPP1_head-tail_adaptor"/>
</dbReference>
<comment type="caution">
    <text evidence="1">The sequence shown here is derived from an EMBL/GenBank/DDBJ whole genome shotgun (WGS) entry which is preliminary data.</text>
</comment>
<proteinExistence type="predicted"/>
<dbReference type="EMBL" id="ACCU02000003">
    <property type="protein sequence ID" value="EEE43459.1"/>
    <property type="molecule type" value="Genomic_DNA"/>
</dbReference>
<dbReference type="Pfam" id="PF05521">
    <property type="entry name" value="Phage_HCP"/>
    <property type="match status" value="1"/>
</dbReference>
<accession>A0A5E8GUG5</accession>
<protein>
    <submittedName>
        <fullName evidence="1">Bacteriophage head-tail adaptor</fullName>
    </submittedName>
</protein>
<evidence type="ECO:0000313" key="1">
    <source>
        <dbReference type="EMBL" id="EEE43459.1"/>
    </source>
</evidence>
<dbReference type="Gene3D" id="2.40.10.270">
    <property type="entry name" value="Bacteriophage SPP1 head-tail adaptor protein"/>
    <property type="match status" value="1"/>
</dbReference>